<dbReference type="InterPro" id="IPR016155">
    <property type="entry name" value="Mopterin_synth/thiamin_S_b"/>
</dbReference>
<sequence length="77" mass="8409">MNKVLFFAHLKDAVGEEVIELDTNGKSVVEIKELMKEKYPALNLENVMAAINEEFASDEDILQAGDTIAFIPPVSGG</sequence>
<protein>
    <recommendedName>
        <fullName evidence="3">Molybdopterin synthase sulfur carrier subunit</fullName>
    </recommendedName>
</protein>
<evidence type="ECO:0000313" key="4">
    <source>
        <dbReference type="EMBL" id="MBP2243204.1"/>
    </source>
</evidence>
<keyword evidence="1" id="KW-0547">Nucleotide-binding</keyword>
<dbReference type="InterPro" id="IPR003749">
    <property type="entry name" value="ThiS/MoaD-like"/>
</dbReference>
<dbReference type="EMBL" id="JAGIKZ010000038">
    <property type="protein sequence ID" value="MBP2243204.1"/>
    <property type="molecule type" value="Genomic_DNA"/>
</dbReference>
<name>A0ABS4RJW4_9BACI</name>
<dbReference type="InterPro" id="IPR012675">
    <property type="entry name" value="Beta-grasp_dom_sf"/>
</dbReference>
<dbReference type="SUPFAM" id="SSF54285">
    <property type="entry name" value="MoaD/ThiS"/>
    <property type="match status" value="1"/>
</dbReference>
<evidence type="ECO:0000313" key="5">
    <source>
        <dbReference type="Proteomes" id="UP001519293"/>
    </source>
</evidence>
<evidence type="ECO:0000256" key="3">
    <source>
        <dbReference type="ARBA" id="ARBA00024247"/>
    </source>
</evidence>
<proteinExistence type="inferred from homology"/>
<evidence type="ECO:0000256" key="2">
    <source>
        <dbReference type="ARBA" id="ARBA00024200"/>
    </source>
</evidence>
<dbReference type="InterPro" id="IPR044672">
    <property type="entry name" value="MOCS2A"/>
</dbReference>
<reference evidence="4 5" key="1">
    <citation type="submission" date="2021-03" db="EMBL/GenBank/DDBJ databases">
        <title>Genomic Encyclopedia of Type Strains, Phase IV (KMG-IV): sequencing the most valuable type-strain genomes for metagenomic binning, comparative biology and taxonomic classification.</title>
        <authorList>
            <person name="Goeker M."/>
        </authorList>
    </citation>
    <scope>NUCLEOTIDE SEQUENCE [LARGE SCALE GENOMIC DNA]</scope>
    <source>
        <strain evidence="4 5">DSM 26675</strain>
    </source>
</reference>
<gene>
    <name evidence="4" type="ORF">J2Z40_003792</name>
</gene>
<comment type="similarity">
    <text evidence="2">Belongs to the MoaD family.</text>
</comment>
<keyword evidence="5" id="KW-1185">Reference proteome</keyword>
<dbReference type="PANTHER" id="PTHR33359:SF1">
    <property type="entry name" value="MOLYBDOPTERIN SYNTHASE SULFUR CARRIER SUBUNIT"/>
    <property type="match status" value="1"/>
</dbReference>
<dbReference type="Gene3D" id="3.10.20.30">
    <property type="match status" value="1"/>
</dbReference>
<dbReference type="RefSeq" id="WP_066398430.1">
    <property type="nucleotide sequence ID" value="NZ_JAGIKZ010000038.1"/>
</dbReference>
<accession>A0ABS4RJW4</accession>
<dbReference type="Proteomes" id="UP001519293">
    <property type="component" value="Unassembled WGS sequence"/>
</dbReference>
<dbReference type="CDD" id="cd00754">
    <property type="entry name" value="Ubl_MoaD"/>
    <property type="match status" value="1"/>
</dbReference>
<organism evidence="4 5">
    <name type="scientific">Cytobacillus eiseniae</name>
    <dbReference type="NCBI Taxonomy" id="762947"/>
    <lineage>
        <taxon>Bacteria</taxon>
        <taxon>Bacillati</taxon>
        <taxon>Bacillota</taxon>
        <taxon>Bacilli</taxon>
        <taxon>Bacillales</taxon>
        <taxon>Bacillaceae</taxon>
        <taxon>Cytobacillus</taxon>
    </lineage>
</organism>
<dbReference type="PANTHER" id="PTHR33359">
    <property type="entry name" value="MOLYBDOPTERIN SYNTHASE SULFUR CARRIER SUBUNIT"/>
    <property type="match status" value="1"/>
</dbReference>
<evidence type="ECO:0000256" key="1">
    <source>
        <dbReference type="ARBA" id="ARBA00022741"/>
    </source>
</evidence>
<comment type="caution">
    <text evidence="4">The sequence shown here is derived from an EMBL/GenBank/DDBJ whole genome shotgun (WGS) entry which is preliminary data.</text>
</comment>
<dbReference type="Pfam" id="PF02597">
    <property type="entry name" value="ThiS"/>
    <property type="match status" value="1"/>
</dbReference>
<dbReference type="NCBIfam" id="TIGR01682">
    <property type="entry name" value="moaD"/>
    <property type="match status" value="1"/>
</dbReference>